<proteinExistence type="predicted"/>
<dbReference type="EMBL" id="BMDD01000005">
    <property type="protein sequence ID" value="GGH84775.1"/>
    <property type="molecule type" value="Genomic_DNA"/>
</dbReference>
<organism evidence="2 3">
    <name type="scientific">Saccharibacillus endophyticus</name>
    <dbReference type="NCBI Taxonomy" id="2060666"/>
    <lineage>
        <taxon>Bacteria</taxon>
        <taxon>Bacillati</taxon>
        <taxon>Bacillota</taxon>
        <taxon>Bacilli</taxon>
        <taxon>Bacillales</taxon>
        <taxon>Paenibacillaceae</taxon>
        <taxon>Saccharibacillus</taxon>
    </lineage>
</organism>
<sequence>MLNNRCVAHRGFSGAAPENTLAAMRLAMKIREVEWIEIDVQLSSDGVPVVIHDFTLGRTAGGSGIVRDHTLAELKKMDAGRWKSRWYAGERIPTLGELLDEVRGRLKVNIELKAKADSYTGLAAAVLKEVALRKMEQDVVLTSFIPDALLEARALAPGVRRGLIIDTRPPDLEQRLEECGCKLLSIAHGKVDAAFVRSTIERGIDVMVWTVDHIRRMRELGSMHPDLMICTNRPDRWQLARKLPEIRERAIWRRWMPF</sequence>
<dbReference type="InterPro" id="IPR017946">
    <property type="entry name" value="PLC-like_Pdiesterase_TIM-brl"/>
</dbReference>
<comment type="caution">
    <text evidence="2">The sequence shown here is derived from an EMBL/GenBank/DDBJ whole genome shotgun (WGS) entry which is preliminary data.</text>
</comment>
<dbReference type="PANTHER" id="PTHR46211">
    <property type="entry name" value="GLYCEROPHOSPHORYL DIESTER PHOSPHODIESTERASE"/>
    <property type="match status" value="1"/>
</dbReference>
<name>A0ABQ2A4C2_9BACL</name>
<evidence type="ECO:0000259" key="1">
    <source>
        <dbReference type="PROSITE" id="PS51704"/>
    </source>
</evidence>
<reference evidence="3" key="1">
    <citation type="journal article" date="2019" name="Int. J. Syst. Evol. Microbiol.">
        <title>The Global Catalogue of Microorganisms (GCM) 10K type strain sequencing project: providing services to taxonomists for standard genome sequencing and annotation.</title>
        <authorList>
            <consortium name="The Broad Institute Genomics Platform"/>
            <consortium name="The Broad Institute Genome Sequencing Center for Infectious Disease"/>
            <person name="Wu L."/>
            <person name="Ma J."/>
        </authorList>
    </citation>
    <scope>NUCLEOTIDE SEQUENCE [LARGE SCALE GENOMIC DNA]</scope>
    <source>
        <strain evidence="3">CCM 8702</strain>
    </source>
</reference>
<evidence type="ECO:0000313" key="3">
    <source>
        <dbReference type="Proteomes" id="UP000605427"/>
    </source>
</evidence>
<feature type="domain" description="GP-PDE" evidence="1">
    <location>
        <begin position="4"/>
        <end position="241"/>
    </location>
</feature>
<dbReference type="Gene3D" id="3.20.20.190">
    <property type="entry name" value="Phosphatidylinositol (PI) phosphodiesterase"/>
    <property type="match status" value="1"/>
</dbReference>
<accession>A0ABQ2A4C2</accession>
<dbReference type="InterPro" id="IPR030395">
    <property type="entry name" value="GP_PDE_dom"/>
</dbReference>
<gene>
    <name evidence="2" type="primary">ugpQ</name>
    <name evidence="2" type="ORF">GCM10007362_40630</name>
</gene>
<dbReference type="Pfam" id="PF03009">
    <property type="entry name" value="GDPD"/>
    <property type="match status" value="1"/>
</dbReference>
<dbReference type="SUPFAM" id="SSF51695">
    <property type="entry name" value="PLC-like phosphodiesterases"/>
    <property type="match status" value="1"/>
</dbReference>
<dbReference type="PANTHER" id="PTHR46211:SF1">
    <property type="entry name" value="GLYCEROPHOSPHODIESTER PHOSPHODIESTERASE, CYTOPLASMIC"/>
    <property type="match status" value="1"/>
</dbReference>
<dbReference type="Proteomes" id="UP000605427">
    <property type="component" value="Unassembled WGS sequence"/>
</dbReference>
<keyword evidence="3" id="KW-1185">Reference proteome</keyword>
<dbReference type="PROSITE" id="PS51704">
    <property type="entry name" value="GP_PDE"/>
    <property type="match status" value="1"/>
</dbReference>
<evidence type="ECO:0000313" key="2">
    <source>
        <dbReference type="EMBL" id="GGH84775.1"/>
    </source>
</evidence>
<protein>
    <submittedName>
        <fullName evidence="2">Glycerophosphoryl diester phosphodiesterase</fullName>
    </submittedName>
</protein>